<dbReference type="EMBL" id="JAACJN010000002">
    <property type="protein sequence ID" value="KAF5393454.1"/>
    <property type="molecule type" value="Genomic_DNA"/>
</dbReference>
<keyword evidence="3" id="KW-1185">Reference proteome</keyword>
<dbReference type="AlphaFoldDB" id="A0A8H5I1T7"/>
<evidence type="ECO:0000313" key="2">
    <source>
        <dbReference type="EMBL" id="KAF5393454.1"/>
    </source>
</evidence>
<sequence>MNFTSFNIYALFVTFAAVVHAHPVALAKDDVSQAVPQMITQKVAQFWVLIHINWPPPAQMTNPVGQILLRKLRKGSLIQIVTLTANLSILAENILVTVPFVTPDGSLMSAARATFRNTLTIWAMIFSIRRLGHIQP</sequence>
<evidence type="ECO:0000313" key="3">
    <source>
        <dbReference type="Proteomes" id="UP000518752"/>
    </source>
</evidence>
<feature type="signal peptide" evidence="1">
    <location>
        <begin position="1"/>
        <end position="21"/>
    </location>
</feature>
<dbReference type="Proteomes" id="UP000518752">
    <property type="component" value="Unassembled WGS sequence"/>
</dbReference>
<keyword evidence="1" id="KW-0732">Signal</keyword>
<reference evidence="2 3" key="1">
    <citation type="journal article" date="2020" name="ISME J.">
        <title>Uncovering the hidden diversity of litter-decomposition mechanisms in mushroom-forming fungi.</title>
        <authorList>
            <person name="Floudas D."/>
            <person name="Bentzer J."/>
            <person name="Ahren D."/>
            <person name="Johansson T."/>
            <person name="Persson P."/>
            <person name="Tunlid A."/>
        </authorList>
    </citation>
    <scope>NUCLEOTIDE SEQUENCE [LARGE SCALE GENOMIC DNA]</scope>
    <source>
        <strain evidence="2 3">CBS 406.79</strain>
    </source>
</reference>
<accession>A0A8H5I1T7</accession>
<feature type="chain" id="PRO_5034049446" evidence="1">
    <location>
        <begin position="22"/>
        <end position="136"/>
    </location>
</feature>
<protein>
    <submittedName>
        <fullName evidence="2">Uncharacterized protein</fullName>
    </submittedName>
</protein>
<organism evidence="2 3">
    <name type="scientific">Collybiopsis confluens</name>
    <dbReference type="NCBI Taxonomy" id="2823264"/>
    <lineage>
        <taxon>Eukaryota</taxon>
        <taxon>Fungi</taxon>
        <taxon>Dikarya</taxon>
        <taxon>Basidiomycota</taxon>
        <taxon>Agaricomycotina</taxon>
        <taxon>Agaricomycetes</taxon>
        <taxon>Agaricomycetidae</taxon>
        <taxon>Agaricales</taxon>
        <taxon>Marasmiineae</taxon>
        <taxon>Omphalotaceae</taxon>
        <taxon>Collybiopsis</taxon>
    </lineage>
</organism>
<name>A0A8H5I1T7_9AGAR</name>
<evidence type="ECO:0000256" key="1">
    <source>
        <dbReference type="SAM" id="SignalP"/>
    </source>
</evidence>
<proteinExistence type="predicted"/>
<gene>
    <name evidence="2" type="ORF">D9757_000612</name>
</gene>
<comment type="caution">
    <text evidence="2">The sequence shown here is derived from an EMBL/GenBank/DDBJ whole genome shotgun (WGS) entry which is preliminary data.</text>
</comment>